<dbReference type="EMBL" id="GGMR01003227">
    <property type="protein sequence ID" value="MBY15846.1"/>
    <property type="molecule type" value="Transcribed_RNA"/>
</dbReference>
<name>A0A2S2NGC9_SCHGA</name>
<sequence length="133" mass="15563">MCSISNKVWKNTVCIWELSRKRNVPMISRLCTAAVTSSEQDDDKSLTKDKAHALVMNLTSEERDNLAWCLNHYESEETKEEYRGSVPIMFWTVYMSSLFNNFNLYSFIIPIYIPTFKLSIGRIQMAFKVWTSQ</sequence>
<feature type="transmembrane region" description="Helical" evidence="1">
    <location>
        <begin position="88"/>
        <end position="113"/>
    </location>
</feature>
<accession>A0A2S2NGC9</accession>
<keyword evidence="1" id="KW-0472">Membrane</keyword>
<gene>
    <name evidence="2" type="ORF">g.77088</name>
</gene>
<evidence type="ECO:0000256" key="1">
    <source>
        <dbReference type="SAM" id="Phobius"/>
    </source>
</evidence>
<keyword evidence="1" id="KW-1133">Transmembrane helix</keyword>
<proteinExistence type="predicted"/>
<evidence type="ECO:0000313" key="2">
    <source>
        <dbReference type="EMBL" id="MBY15846.1"/>
    </source>
</evidence>
<organism evidence="2">
    <name type="scientific">Schizaphis graminum</name>
    <name type="common">Green bug aphid</name>
    <dbReference type="NCBI Taxonomy" id="13262"/>
    <lineage>
        <taxon>Eukaryota</taxon>
        <taxon>Metazoa</taxon>
        <taxon>Ecdysozoa</taxon>
        <taxon>Arthropoda</taxon>
        <taxon>Hexapoda</taxon>
        <taxon>Insecta</taxon>
        <taxon>Pterygota</taxon>
        <taxon>Neoptera</taxon>
        <taxon>Paraneoptera</taxon>
        <taxon>Hemiptera</taxon>
        <taxon>Sternorrhyncha</taxon>
        <taxon>Aphidomorpha</taxon>
        <taxon>Aphidoidea</taxon>
        <taxon>Aphididae</taxon>
        <taxon>Aphidini</taxon>
        <taxon>Schizaphis</taxon>
    </lineage>
</organism>
<dbReference type="AlphaFoldDB" id="A0A2S2NGC9"/>
<protein>
    <submittedName>
        <fullName evidence="2">Uncharacterized protein</fullName>
    </submittedName>
</protein>
<keyword evidence="1" id="KW-0812">Transmembrane</keyword>
<reference evidence="2" key="1">
    <citation type="submission" date="2018-04" db="EMBL/GenBank/DDBJ databases">
        <title>Transcriptome of Schizaphis graminum biotype I.</title>
        <authorList>
            <person name="Scully E.D."/>
            <person name="Geib S.M."/>
            <person name="Palmer N.A."/>
            <person name="Koch K."/>
            <person name="Bradshaw J."/>
            <person name="Heng-Moss T."/>
            <person name="Sarath G."/>
        </authorList>
    </citation>
    <scope>NUCLEOTIDE SEQUENCE</scope>
</reference>